<evidence type="ECO:0000256" key="1">
    <source>
        <dbReference type="ARBA" id="ARBA00001445"/>
    </source>
</evidence>
<dbReference type="GO" id="GO:0005975">
    <property type="term" value="P:carbohydrate metabolic process"/>
    <property type="evidence" value="ECO:0007669"/>
    <property type="project" value="InterPro"/>
</dbReference>
<feature type="domain" description="Bacterial alpha-L-rhamnosidase N-terminal" evidence="6">
    <location>
        <begin position="184"/>
        <end position="347"/>
    </location>
</feature>
<evidence type="ECO:0000313" key="10">
    <source>
        <dbReference type="Proteomes" id="UP000320176"/>
    </source>
</evidence>
<dbReference type="InterPro" id="IPR016007">
    <property type="entry name" value="Alpha_rhamnosid"/>
</dbReference>
<keyword evidence="3" id="KW-0378">Hydrolase</keyword>
<dbReference type="Pfam" id="PF17389">
    <property type="entry name" value="Bac_rhamnosid6H"/>
    <property type="match status" value="1"/>
</dbReference>
<proteinExistence type="predicted"/>
<evidence type="ECO:0000259" key="6">
    <source>
        <dbReference type="Pfam" id="PF08531"/>
    </source>
</evidence>
<dbReference type="InterPro" id="IPR013783">
    <property type="entry name" value="Ig-like_fold"/>
</dbReference>
<evidence type="ECO:0000259" key="7">
    <source>
        <dbReference type="Pfam" id="PF17389"/>
    </source>
</evidence>
<dbReference type="RefSeq" id="WP_146521945.1">
    <property type="nucleotide sequence ID" value="NZ_CP151726.1"/>
</dbReference>
<dbReference type="Proteomes" id="UP000320176">
    <property type="component" value="Unassembled WGS sequence"/>
</dbReference>
<dbReference type="InterPro" id="IPR008928">
    <property type="entry name" value="6-hairpin_glycosidase_sf"/>
</dbReference>
<comment type="caution">
    <text evidence="9">The sequence shown here is derived from an EMBL/GenBank/DDBJ whole genome shotgun (WGS) entry which is preliminary data.</text>
</comment>
<dbReference type="InterPro" id="IPR008902">
    <property type="entry name" value="Rhamnosid_concanavalin"/>
</dbReference>
<protein>
    <recommendedName>
        <fullName evidence="2">alpha-L-rhamnosidase</fullName>
        <ecNumber evidence="2">3.2.1.40</ecNumber>
    </recommendedName>
</protein>
<dbReference type="EC" id="3.2.1.40" evidence="2"/>
<dbReference type="EMBL" id="SJPN01000006">
    <property type="protein sequence ID" value="TWT98345.1"/>
    <property type="molecule type" value="Genomic_DNA"/>
</dbReference>
<dbReference type="Gene3D" id="1.50.10.10">
    <property type="match status" value="1"/>
</dbReference>
<dbReference type="AlphaFoldDB" id="A0A5C6AGM2"/>
<dbReference type="PANTHER" id="PTHR33307">
    <property type="entry name" value="ALPHA-RHAMNOSIDASE (EUROFUNG)"/>
    <property type="match status" value="1"/>
</dbReference>
<keyword evidence="10" id="KW-1185">Reference proteome</keyword>
<dbReference type="Pfam" id="PF08531">
    <property type="entry name" value="Bac_rhamnosid_N"/>
    <property type="match status" value="1"/>
</dbReference>
<name>A0A5C6AGM2_9BACT</name>
<evidence type="ECO:0000256" key="4">
    <source>
        <dbReference type="SAM" id="SignalP"/>
    </source>
</evidence>
<dbReference type="Gene3D" id="2.60.40.10">
    <property type="entry name" value="Immunoglobulins"/>
    <property type="match status" value="1"/>
</dbReference>
<dbReference type="Pfam" id="PF17390">
    <property type="entry name" value="Bac_rhamnosid_C"/>
    <property type="match status" value="1"/>
</dbReference>
<feature type="chain" id="PRO_5022688525" description="alpha-L-rhamnosidase" evidence="4">
    <location>
        <begin position="26"/>
        <end position="1139"/>
    </location>
</feature>
<dbReference type="Pfam" id="PF05592">
    <property type="entry name" value="Bac_rhamnosid"/>
    <property type="match status" value="1"/>
</dbReference>
<dbReference type="InterPro" id="IPR035396">
    <property type="entry name" value="Bac_rhamnosid6H"/>
</dbReference>
<feature type="signal peptide" evidence="4">
    <location>
        <begin position="1"/>
        <end position="25"/>
    </location>
</feature>
<evidence type="ECO:0000313" key="9">
    <source>
        <dbReference type="EMBL" id="TWT98345.1"/>
    </source>
</evidence>
<reference evidence="9 10" key="1">
    <citation type="submission" date="2019-02" db="EMBL/GenBank/DDBJ databases">
        <title>Deep-cultivation of Planctomycetes and their phenomic and genomic characterization uncovers novel biology.</title>
        <authorList>
            <person name="Wiegand S."/>
            <person name="Jogler M."/>
            <person name="Boedeker C."/>
            <person name="Pinto D."/>
            <person name="Vollmers J."/>
            <person name="Rivas-Marin E."/>
            <person name="Kohn T."/>
            <person name="Peeters S.H."/>
            <person name="Heuer A."/>
            <person name="Rast P."/>
            <person name="Oberbeckmann S."/>
            <person name="Bunk B."/>
            <person name="Jeske O."/>
            <person name="Meyerdierks A."/>
            <person name="Storesund J.E."/>
            <person name="Kallscheuer N."/>
            <person name="Luecker S."/>
            <person name="Lage O.M."/>
            <person name="Pohl T."/>
            <person name="Merkel B.J."/>
            <person name="Hornburger P."/>
            <person name="Mueller R.-W."/>
            <person name="Bruemmer F."/>
            <person name="Labrenz M."/>
            <person name="Spormann A.M."/>
            <person name="Op Den Camp H."/>
            <person name="Overmann J."/>
            <person name="Amann R."/>
            <person name="Jetten M.S.M."/>
            <person name="Mascher T."/>
            <person name="Medema M.H."/>
            <person name="Devos D.P."/>
            <person name="Kaster A.-K."/>
            <person name="Ovreas L."/>
            <person name="Rohde M."/>
            <person name="Galperin M.Y."/>
            <person name="Jogler C."/>
        </authorList>
    </citation>
    <scope>NUCLEOTIDE SEQUENCE [LARGE SCALE GENOMIC DNA]</scope>
    <source>
        <strain evidence="9 10">Pla52n</strain>
    </source>
</reference>
<dbReference type="SUPFAM" id="SSF48208">
    <property type="entry name" value="Six-hairpin glycosidases"/>
    <property type="match status" value="1"/>
</dbReference>
<keyword evidence="4" id="KW-0732">Signal</keyword>
<evidence type="ECO:0000259" key="5">
    <source>
        <dbReference type="Pfam" id="PF05592"/>
    </source>
</evidence>
<dbReference type="PIRSF" id="PIRSF010631">
    <property type="entry name" value="A-rhamnsds"/>
    <property type="match status" value="1"/>
</dbReference>
<dbReference type="InterPro" id="IPR035398">
    <property type="entry name" value="Bac_rhamnosid_C"/>
</dbReference>
<dbReference type="GO" id="GO:0030596">
    <property type="term" value="F:alpha-L-rhamnosidase activity"/>
    <property type="evidence" value="ECO:0007669"/>
    <property type="project" value="UniProtKB-EC"/>
</dbReference>
<dbReference type="OrthoDB" id="9761045at2"/>
<organism evidence="9 10">
    <name type="scientific">Stieleria varia</name>
    <dbReference type="NCBI Taxonomy" id="2528005"/>
    <lineage>
        <taxon>Bacteria</taxon>
        <taxon>Pseudomonadati</taxon>
        <taxon>Planctomycetota</taxon>
        <taxon>Planctomycetia</taxon>
        <taxon>Pirellulales</taxon>
        <taxon>Pirellulaceae</taxon>
        <taxon>Stieleria</taxon>
    </lineage>
</organism>
<dbReference type="Gene3D" id="2.60.120.260">
    <property type="entry name" value="Galactose-binding domain-like"/>
    <property type="match status" value="2"/>
</dbReference>
<feature type="domain" description="Alpha-L-rhamnosidase concanavalin-like" evidence="5">
    <location>
        <begin position="407"/>
        <end position="506"/>
    </location>
</feature>
<accession>A0A5C6AGM2</accession>
<feature type="domain" description="Alpha-L-rhamnosidase C-terminal" evidence="8">
    <location>
        <begin position="852"/>
        <end position="932"/>
    </location>
</feature>
<evidence type="ECO:0000256" key="2">
    <source>
        <dbReference type="ARBA" id="ARBA00012652"/>
    </source>
</evidence>
<dbReference type="Gene3D" id="2.60.420.10">
    <property type="entry name" value="Maltose phosphorylase, domain 3"/>
    <property type="match status" value="1"/>
</dbReference>
<evidence type="ECO:0000259" key="8">
    <source>
        <dbReference type="Pfam" id="PF17390"/>
    </source>
</evidence>
<dbReference type="InterPro" id="IPR012341">
    <property type="entry name" value="6hp_glycosidase-like_sf"/>
</dbReference>
<dbReference type="PANTHER" id="PTHR33307:SF6">
    <property type="entry name" value="ALPHA-RHAMNOSIDASE (EUROFUNG)-RELATED"/>
    <property type="match status" value="1"/>
</dbReference>
<sequence precursor="true">MHSVFTSICLTLLLGLVSIAGAARADSTRPTRLRCEYLQDPIGIDSIKPRLSYRIESDGRGVRQTAYRVLVASTQERLDAEVADIWDSGKVESDQTLFIEYAGLPLQSRQQCFWKVQVWCNDLPAPVWSESASWSMGLLAESDWSAQYISYSDTVSVHTDVNELHLPSARQYRKEFATQNGESKQIARATIYSTALGIYELHLNGQRVGDAYFAPGWTDYDQRAYYNTYDVTGLVRGGENALGAWVADGWYSGYVGFGLLTGMGTEKTGRATYGKTPAWMAQLEIEYTDGSRQTIGTDPSWRVTGDGPIQEADLLMGEAYDARAEMPGWSAPGFDDSKWSSAIAAESTGKIAATFYQGRNPERAGGGPRILGEPIDLGFKRPKLESFPGVPVRITQELPARKMTAREPGTYVFDLGQNFAGVIRLKLKGPAGTHVQIRYGEMLHPDGRLMTENLRKARATDFYTLKGDPEGEVYQPRFTFHGFQFVELQNFPGEPTLETVTGLVMHSDTPMTSEFACSDPMVNQLFQNVLWTQRSNFLDLPTDCPQRDERMGWTGDAQAYVATAAYNADIGAFYTKWLRELMESQRPSGAFPGYAPFPFQHGWDFGTAWADAGVICPWTLWQAYGDTRVIETCWQPMTDFMKWRAATSVNDLGVAHGNAWGDWLAQGAETPLDYVDSVYFAISAKMMSEMAAAIGREDEAAAYRDQFQRTKKAFQAKYLQADGSINVNTQTAQALALFADLIPEDQREATGRRLAEMLSENGNHMATGFLGTRPLLPVLSSAGQHDLATFLLQSREFPSWGYEIQNGATTIWERWDSYTKEDAFGRHNAAMNSFSHYAFGAVCEWMFETLAGISSDGPGYKHITIHPHPPTLGSNAMHDSIDWVRASYDSIRGPIRSEWKLAAGTFELNVTIPANTNATVYLPATQASEITEGGMPIEGNSNVRLIQIQDSLAALAVGSGSYTFRSTGAPKAAAVALKTSKPKDNSINPLKIDLTGAKELARWDFTKTTDLDKWFDRKNVEIEQRDGLSYLVATGDDSQMAVRLPTPATGRLVIELRALPANGATSQFFWAGPNNGFNATQQTKRMLMATEQVNAYLFLITEKGPVTKIRFDPFATYDKYAKAGEMMIESIAVFELPDR</sequence>
<comment type="catalytic activity">
    <reaction evidence="1">
        <text>Hydrolysis of terminal non-reducing alpha-L-rhamnose residues in alpha-L-rhamnosides.</text>
        <dbReference type="EC" id="3.2.1.40"/>
    </reaction>
</comment>
<gene>
    <name evidence="9" type="ORF">Pla52n_48570</name>
</gene>
<dbReference type="Pfam" id="PF25788">
    <property type="entry name" value="Ig_Rha78A_N"/>
    <property type="match status" value="1"/>
</dbReference>
<evidence type="ECO:0000256" key="3">
    <source>
        <dbReference type="ARBA" id="ARBA00022801"/>
    </source>
</evidence>
<feature type="domain" description="Alpha-L-rhamnosidase six-hairpin glycosidase" evidence="7">
    <location>
        <begin position="511"/>
        <end position="849"/>
    </location>
</feature>
<dbReference type="InterPro" id="IPR013737">
    <property type="entry name" value="Bac_rhamnosid_N"/>
</dbReference>